<comment type="caution">
    <text evidence="1">The sequence shown here is derived from an EMBL/GenBank/DDBJ whole genome shotgun (WGS) entry which is preliminary data.</text>
</comment>
<keyword evidence="2" id="KW-1185">Reference proteome</keyword>
<gene>
    <name evidence="1" type="ORF">EJ104_08675</name>
</gene>
<proteinExistence type="predicted"/>
<dbReference type="OrthoDB" id="9918896at2"/>
<organism evidence="1 2">
    <name type="scientific">Deinococcus radiophilus</name>
    <dbReference type="NCBI Taxonomy" id="32062"/>
    <lineage>
        <taxon>Bacteria</taxon>
        <taxon>Thermotogati</taxon>
        <taxon>Deinococcota</taxon>
        <taxon>Deinococci</taxon>
        <taxon>Deinococcales</taxon>
        <taxon>Deinococcaceae</taxon>
        <taxon>Deinococcus</taxon>
    </lineage>
</organism>
<dbReference type="AlphaFoldDB" id="A0A3S0KGH6"/>
<accession>A0A3S0KGH6</accession>
<evidence type="ECO:0000313" key="2">
    <source>
        <dbReference type="Proteomes" id="UP000277766"/>
    </source>
</evidence>
<dbReference type="EMBL" id="RXPE01000017">
    <property type="protein sequence ID" value="RTR26238.1"/>
    <property type="molecule type" value="Genomic_DNA"/>
</dbReference>
<dbReference type="RefSeq" id="WP_126352336.1">
    <property type="nucleotide sequence ID" value="NZ_CP086380.1"/>
</dbReference>
<protein>
    <submittedName>
        <fullName evidence="1">Uncharacterized protein</fullName>
    </submittedName>
</protein>
<sequence>MPTRQQLPVQAVFLNGRPVRSSEEARSLLMQQFSDPISDFRFEQALPEDLRKGLDISMDHLLEDAPASAQATPTGPGLVSKMLQRFGLKNDPG</sequence>
<dbReference type="Proteomes" id="UP000277766">
    <property type="component" value="Unassembled WGS sequence"/>
</dbReference>
<name>A0A3S0KGH6_9DEIO</name>
<reference evidence="1 2" key="1">
    <citation type="submission" date="2018-12" db="EMBL/GenBank/DDBJ databases">
        <title>Deinococcus radiophilus ATCC 27603 genome sequencing and assembly.</title>
        <authorList>
            <person name="Maclea K.S."/>
            <person name="Maynard C.R."/>
        </authorList>
    </citation>
    <scope>NUCLEOTIDE SEQUENCE [LARGE SCALE GENOMIC DNA]</scope>
    <source>
        <strain evidence="1 2">ATCC 27603</strain>
    </source>
</reference>
<evidence type="ECO:0000313" key="1">
    <source>
        <dbReference type="EMBL" id="RTR26238.1"/>
    </source>
</evidence>